<protein>
    <submittedName>
        <fullName evidence="1">Uncharacterized protein</fullName>
    </submittedName>
</protein>
<reference evidence="1 2" key="1">
    <citation type="journal article" date="2023" name="Sci. Data">
        <title>Genome assembly of the Korean intertidal mud-creeper Batillaria attramentaria.</title>
        <authorList>
            <person name="Patra A.K."/>
            <person name="Ho P.T."/>
            <person name="Jun S."/>
            <person name="Lee S.J."/>
            <person name="Kim Y."/>
            <person name="Won Y.J."/>
        </authorList>
    </citation>
    <scope>NUCLEOTIDE SEQUENCE [LARGE SCALE GENOMIC DNA]</scope>
    <source>
        <strain evidence="1">Wonlab-2016</strain>
    </source>
</reference>
<dbReference type="Proteomes" id="UP001519460">
    <property type="component" value="Unassembled WGS sequence"/>
</dbReference>
<name>A0ABD0JRN0_9CAEN</name>
<proteinExistence type="predicted"/>
<comment type="caution">
    <text evidence="1">The sequence shown here is derived from an EMBL/GenBank/DDBJ whole genome shotgun (WGS) entry which is preliminary data.</text>
</comment>
<keyword evidence="2" id="KW-1185">Reference proteome</keyword>
<evidence type="ECO:0000313" key="1">
    <source>
        <dbReference type="EMBL" id="KAK7477566.1"/>
    </source>
</evidence>
<organism evidence="1 2">
    <name type="scientific">Batillaria attramentaria</name>
    <dbReference type="NCBI Taxonomy" id="370345"/>
    <lineage>
        <taxon>Eukaryota</taxon>
        <taxon>Metazoa</taxon>
        <taxon>Spiralia</taxon>
        <taxon>Lophotrochozoa</taxon>
        <taxon>Mollusca</taxon>
        <taxon>Gastropoda</taxon>
        <taxon>Caenogastropoda</taxon>
        <taxon>Sorbeoconcha</taxon>
        <taxon>Cerithioidea</taxon>
        <taxon>Batillariidae</taxon>
        <taxon>Batillaria</taxon>
    </lineage>
</organism>
<sequence length="82" mass="8993">MISVRDRPSLACVTFLAQVLKKDPSSLGLLQGMRDCITWPSVEVIVNMQCNVMYRYLRDVKQGSFLSVVAWGGVGKGDRSGG</sequence>
<gene>
    <name evidence="1" type="ORF">BaRGS_00031171</name>
</gene>
<evidence type="ECO:0000313" key="2">
    <source>
        <dbReference type="Proteomes" id="UP001519460"/>
    </source>
</evidence>
<dbReference type="EMBL" id="JACVVK020000346">
    <property type="protein sequence ID" value="KAK7477566.1"/>
    <property type="molecule type" value="Genomic_DNA"/>
</dbReference>
<dbReference type="AlphaFoldDB" id="A0ABD0JRN0"/>
<accession>A0ABD0JRN0</accession>